<dbReference type="InterPro" id="IPR036414">
    <property type="entry name" value="YaeB_N_sf"/>
</dbReference>
<reference evidence="4" key="1">
    <citation type="journal article" date="2015" name="Nature">
        <title>Complex archaea that bridge the gap between prokaryotes and eukaryotes.</title>
        <authorList>
            <person name="Spang A."/>
            <person name="Saw J.H."/>
            <person name="Jorgensen S.L."/>
            <person name="Zaremba-Niedzwiedzka K."/>
            <person name="Martijn J."/>
            <person name="Lind A.E."/>
            <person name="van Eijk R."/>
            <person name="Schleper C."/>
            <person name="Guy L."/>
            <person name="Ettema T.J."/>
        </authorList>
    </citation>
    <scope>NUCLEOTIDE SEQUENCE</scope>
</reference>
<dbReference type="InterPro" id="IPR040372">
    <property type="entry name" value="YaeB-like"/>
</dbReference>
<feature type="domain" description="TsaA-like" evidence="3">
    <location>
        <begin position="38"/>
        <end position="163"/>
    </location>
</feature>
<comment type="caution">
    <text evidence="4">The sequence shown here is derived from an EMBL/GenBank/DDBJ whole genome shotgun (WGS) entry which is preliminary data.</text>
</comment>
<dbReference type="PANTHER" id="PTHR12818">
    <property type="entry name" value="TRNA (ADENINE(37)-N6)-METHYLTRANSFERASE"/>
    <property type="match status" value="1"/>
</dbReference>
<proteinExistence type="inferred from homology"/>
<evidence type="ECO:0000256" key="1">
    <source>
        <dbReference type="ARBA" id="ARBA00022691"/>
    </source>
</evidence>
<dbReference type="PROSITE" id="PS51668">
    <property type="entry name" value="TSAA_2"/>
    <property type="match status" value="1"/>
</dbReference>
<keyword evidence="1" id="KW-0949">S-adenosyl-L-methionine</keyword>
<sequence>MPICNNCKKQKDLHHLEKIDDKFICYSCLYNNYKPYKIYPIGFVKNQLTRGDKFGLKGRHHGISKIELFKSQEPFLHRLKDEKWITVVFFFHKQRQIHSVFSRGLDGKKVGIFASRTPERLSRIGITNIELIKIENTILFVKNLDAIDRTPVLDIKLGEKSRW</sequence>
<protein>
    <recommendedName>
        <fullName evidence="3">TsaA-like domain-containing protein</fullName>
    </recommendedName>
</protein>
<name>A0A0F9N3J8_9ZZZZ</name>
<comment type="similarity">
    <text evidence="2">Belongs to the tRNA methyltransferase O family.</text>
</comment>
<dbReference type="PANTHER" id="PTHR12818:SF0">
    <property type="entry name" value="TRNA (ADENINE(37)-N6)-METHYLTRANSFERASE"/>
    <property type="match status" value="1"/>
</dbReference>
<evidence type="ECO:0000256" key="2">
    <source>
        <dbReference type="ARBA" id="ARBA00033753"/>
    </source>
</evidence>
<dbReference type="Gene3D" id="2.40.30.70">
    <property type="entry name" value="YaeB-like"/>
    <property type="match status" value="1"/>
</dbReference>
<dbReference type="EMBL" id="LAZR01007738">
    <property type="protein sequence ID" value="KKM83280.1"/>
    <property type="molecule type" value="Genomic_DNA"/>
</dbReference>
<dbReference type="Pfam" id="PF01980">
    <property type="entry name" value="TrmO_N"/>
    <property type="match status" value="1"/>
</dbReference>
<dbReference type="SUPFAM" id="SSF118196">
    <property type="entry name" value="YaeB-like"/>
    <property type="match status" value="1"/>
</dbReference>
<gene>
    <name evidence="4" type="ORF">LCGC14_1311030</name>
</gene>
<accession>A0A0F9N3J8</accession>
<evidence type="ECO:0000313" key="4">
    <source>
        <dbReference type="EMBL" id="KKM83280.1"/>
    </source>
</evidence>
<dbReference type="InterPro" id="IPR023370">
    <property type="entry name" value="TrmO-like_N"/>
</dbReference>
<organism evidence="4">
    <name type="scientific">marine sediment metagenome</name>
    <dbReference type="NCBI Taxonomy" id="412755"/>
    <lineage>
        <taxon>unclassified sequences</taxon>
        <taxon>metagenomes</taxon>
        <taxon>ecological metagenomes</taxon>
    </lineage>
</organism>
<evidence type="ECO:0000259" key="3">
    <source>
        <dbReference type="PROSITE" id="PS51668"/>
    </source>
</evidence>
<dbReference type="AlphaFoldDB" id="A0A0F9N3J8"/>
<dbReference type="InterPro" id="IPR036413">
    <property type="entry name" value="YaeB-like_sf"/>
</dbReference>